<accession>A0A417YEC1</accession>
<organism evidence="1 2">
    <name type="scientific">Oceanobacillus profundus</name>
    <dbReference type="NCBI Taxonomy" id="372463"/>
    <lineage>
        <taxon>Bacteria</taxon>
        <taxon>Bacillati</taxon>
        <taxon>Bacillota</taxon>
        <taxon>Bacilli</taxon>
        <taxon>Bacillales</taxon>
        <taxon>Bacillaceae</taxon>
        <taxon>Oceanobacillus</taxon>
    </lineage>
</organism>
<evidence type="ECO:0000313" key="1">
    <source>
        <dbReference type="EMBL" id="RHW31008.1"/>
    </source>
</evidence>
<keyword evidence="2" id="KW-1185">Reference proteome</keyword>
<comment type="caution">
    <text evidence="1">The sequence shown here is derived from an EMBL/GenBank/DDBJ whole genome shotgun (WGS) entry which is preliminary data.</text>
</comment>
<protein>
    <submittedName>
        <fullName evidence="1">Uncharacterized protein</fullName>
    </submittedName>
</protein>
<evidence type="ECO:0000313" key="2">
    <source>
        <dbReference type="Proteomes" id="UP000285456"/>
    </source>
</evidence>
<sequence>MEKAKPFIVSFCIIAILAWVVTSWDLKSENSQYKELKDRLEVNLVNNFFEFKNSLEAMSTNEFKSSLEPLLTNDIKIQNIIFVLSSDTSNSLQSLRLLLSNNDLSEGEKEVLLSMQSVFRYTEDFLFRSFHLLNSKEGNSFRKNSCPGKRLIQSGDDVINELNRLKVLIDSVEERPESMTPSVFNRIMDEWDLELADELNCELL</sequence>
<gene>
    <name evidence="1" type="ORF">D1B32_14640</name>
</gene>
<dbReference type="Proteomes" id="UP000285456">
    <property type="component" value="Unassembled WGS sequence"/>
</dbReference>
<proteinExistence type="predicted"/>
<dbReference type="AlphaFoldDB" id="A0A417YEC1"/>
<reference evidence="1 2" key="1">
    <citation type="journal article" date="2007" name="Int. J. Syst. Evol. Microbiol.">
        <title>Oceanobacillus profundus sp. nov., isolated from a deep-sea sediment core.</title>
        <authorList>
            <person name="Kim Y.G."/>
            <person name="Choi D.H."/>
            <person name="Hyun S."/>
            <person name="Cho B.C."/>
        </authorList>
    </citation>
    <scope>NUCLEOTIDE SEQUENCE [LARGE SCALE GENOMIC DNA]</scope>
    <source>
        <strain evidence="1 2">DSM 18246</strain>
    </source>
</reference>
<dbReference type="EMBL" id="QWEH01000010">
    <property type="protein sequence ID" value="RHW31008.1"/>
    <property type="molecule type" value="Genomic_DNA"/>
</dbReference>
<dbReference type="RefSeq" id="WP_118889745.1">
    <property type="nucleotide sequence ID" value="NZ_JAMAWL010000008.1"/>
</dbReference>
<name>A0A417YEC1_9BACI</name>